<protein>
    <submittedName>
        <fullName evidence="2">DAK2 domain-containing protein</fullName>
    </submittedName>
</protein>
<organism evidence="2 3">
    <name type="scientific">Corynebacterium belfantii</name>
    <dbReference type="NCBI Taxonomy" id="2014537"/>
    <lineage>
        <taxon>Bacteria</taxon>
        <taxon>Bacillati</taxon>
        <taxon>Actinomycetota</taxon>
        <taxon>Actinomycetes</taxon>
        <taxon>Mycobacteriales</taxon>
        <taxon>Corynebacteriaceae</taxon>
        <taxon>Corynebacterium</taxon>
    </lineage>
</organism>
<dbReference type="Pfam" id="PF21645">
    <property type="entry name" value="FakA-like_M"/>
    <property type="match status" value="1"/>
</dbReference>
<dbReference type="InterPro" id="IPR036117">
    <property type="entry name" value="DhaL_dom_sf"/>
</dbReference>
<dbReference type="PANTHER" id="PTHR33434">
    <property type="entry name" value="DEGV DOMAIN-CONTAINING PROTEIN DR_1986-RELATED"/>
    <property type="match status" value="1"/>
</dbReference>
<dbReference type="Proteomes" id="UP000615580">
    <property type="component" value="Unassembled WGS sequence"/>
</dbReference>
<evidence type="ECO:0000259" key="1">
    <source>
        <dbReference type="PROSITE" id="PS51480"/>
    </source>
</evidence>
<dbReference type="Gene3D" id="1.25.40.340">
    <property type="match status" value="1"/>
</dbReference>
<proteinExistence type="predicted"/>
<feature type="domain" description="DhaL" evidence="1">
    <location>
        <begin position="10"/>
        <end position="200"/>
    </location>
</feature>
<dbReference type="SMART" id="SM01120">
    <property type="entry name" value="Dak2"/>
    <property type="match status" value="1"/>
</dbReference>
<dbReference type="EMBL" id="JADQUG010000031">
    <property type="protein sequence ID" value="MBG9354560.1"/>
    <property type="molecule type" value="Genomic_DNA"/>
</dbReference>
<dbReference type="Pfam" id="PF13684">
    <property type="entry name" value="FakA-like_C"/>
    <property type="match status" value="1"/>
</dbReference>
<dbReference type="SMART" id="SM01121">
    <property type="entry name" value="Dak1_2"/>
    <property type="match status" value="1"/>
</dbReference>
<dbReference type="InterPro" id="IPR004007">
    <property type="entry name" value="DhaL_dom"/>
</dbReference>
<dbReference type="PANTHER" id="PTHR33434:SF4">
    <property type="entry name" value="PHOSPHATASE PROTEIN"/>
    <property type="match status" value="1"/>
</dbReference>
<comment type="caution">
    <text evidence="2">The sequence shown here is derived from an EMBL/GenBank/DDBJ whole genome shotgun (WGS) entry which is preliminary data.</text>
</comment>
<reference evidence="2 3" key="1">
    <citation type="journal article" date="2020" name="J. Clin. Microbiol.">
        <title>Assessing the Genetic Diversity of Austrian Corynebacterium diphtheriae Clinical Isolates, 2011-2019.</title>
        <authorList>
            <person name="Schaeffer J."/>
            <person name="Huhulescu S."/>
            <person name="Stoeger A."/>
            <person name="Allerberger F."/>
            <person name="Ruppitsch W."/>
        </authorList>
    </citation>
    <scope>NUCLEOTIDE SEQUENCE [LARGE SCALE GENOMIC DNA]</scope>
    <source>
        <strain evidence="2 3">04-17</strain>
    </source>
</reference>
<name>A0ABS0LD27_9CORY</name>
<dbReference type="InterPro" id="IPR033470">
    <property type="entry name" value="FakA-like_C"/>
</dbReference>
<dbReference type="InterPro" id="IPR048394">
    <property type="entry name" value="FakA-like_M"/>
</dbReference>
<accession>A0ABS0LD27</accession>
<evidence type="ECO:0000313" key="2">
    <source>
        <dbReference type="EMBL" id="MBG9354560.1"/>
    </source>
</evidence>
<dbReference type="RefSeq" id="WP_197690206.1">
    <property type="nucleotide sequence ID" value="NZ_JADQUD010000013.1"/>
</dbReference>
<dbReference type="InterPro" id="IPR050270">
    <property type="entry name" value="DegV_domain_contain"/>
</dbReference>
<dbReference type="PROSITE" id="PS51480">
    <property type="entry name" value="DHAL"/>
    <property type="match status" value="1"/>
</dbReference>
<evidence type="ECO:0000313" key="3">
    <source>
        <dbReference type="Proteomes" id="UP000615580"/>
    </source>
</evidence>
<keyword evidence="3" id="KW-1185">Reference proteome</keyword>
<gene>
    <name evidence="2" type="ORF">I4J41_08125</name>
</gene>
<dbReference type="SUPFAM" id="SSF101473">
    <property type="entry name" value="DhaL-like"/>
    <property type="match status" value="1"/>
</dbReference>
<sequence length="539" mass="56556">MPNITFLGAHDLLTWATTATAELVARRDEINALNVFPVPDSDTGSNMAHTMTAAVQQAQSVDNPDDLATVAMALATGAVKGARGNSGVVLSQVLRGIAHHADSGRIDAHVIQEALRSSLDFVATAISDPVEGTVITVLRAAAIAATNSTDSSLATVVHEAAHAARIALAETPSQLEVLREAKVVDAGGQGLVILLDCLEHVVTGTASPYDGQTPDTAEQPQQKHGTSGYLEVMCFIDGVEVSHLHDLLAPLGDCLVIGPISETSATVHIHSTDAATVISTLYATGTITDLHIEVLPETPKVVHPKRIVLALTPPGDLAQLYTEAGALVVVRDGHHFAIARSTNLGQAETPLADGIDIVNELVTRSHQSGAQEVILLPNGLLTTREMAAVERSSQAFKQSITMLPTGSLVRGLAALSVHDPHQSLAVATYAMTEAMSGMRTAVIERAEHAALTPAGACAKGDLIVHLGTEPIAVAEQPEEALRIACRRLLDIGGEQILILAREELALTPDDHSLTGPHTDVEINQYDVDRLGALIEIGVE</sequence>
<dbReference type="Pfam" id="PF02734">
    <property type="entry name" value="Dak2"/>
    <property type="match status" value="1"/>
</dbReference>